<keyword evidence="2" id="KW-0560">Oxidoreductase</keyword>
<dbReference type="PROSITE" id="PS00067">
    <property type="entry name" value="3HCDH"/>
    <property type="match status" value="1"/>
</dbReference>
<sequence>MWIYDAGCIKTKSSHVCSGLIGRSWALVFISGGFSVRIYDALEGGISNSLRVCKKLWQLFLSAGGKKALAKVQEQMNLLSVLTQGGECVFEDLAVKQGVFLDVECLVGSDVILSSSTSCLVPSDVFSKVQHKSRCMVAHPVNPPYLVKLVELVPHPETSSSVMDTAHALMTQVGQVPVRLHRELDGFALNRIQMAVIAESWRLVQDGVISVKDVDLVMSEGLGMRYAFIGPMETMHLNAPQGNHTQRELGTFHLFQYEQLHGTWYFMVLKSLSMSNTFSVHMLQ</sequence>
<feature type="domain" description="3-hydroxyacyl-CoA dehydrogenase NAD binding" evidence="4">
    <location>
        <begin position="18"/>
        <end position="180"/>
    </location>
</feature>
<dbReference type="Gene3D" id="3.40.50.720">
    <property type="entry name" value="NAD(P)-binding Rossmann-like Domain"/>
    <property type="match status" value="1"/>
</dbReference>
<dbReference type="Ensembl" id="ENSNMLT00000027365.1">
    <property type="protein sequence ID" value="ENSNMLP00000024462.1"/>
    <property type="gene ID" value="ENSNMLG00000015355.1"/>
</dbReference>
<dbReference type="AlphaFoldDB" id="A0A8C6TSN6"/>
<dbReference type="GO" id="GO:0050104">
    <property type="term" value="F:L-gulonate 3-dehydrogenase activity"/>
    <property type="evidence" value="ECO:0007669"/>
    <property type="project" value="TreeGrafter"/>
</dbReference>
<dbReference type="Pfam" id="PF00725">
    <property type="entry name" value="3HCDH"/>
    <property type="match status" value="1"/>
</dbReference>
<keyword evidence="6" id="KW-1185">Reference proteome</keyword>
<evidence type="ECO:0000256" key="2">
    <source>
        <dbReference type="ARBA" id="ARBA00023002"/>
    </source>
</evidence>
<proteinExistence type="inferred from homology"/>
<dbReference type="GO" id="GO:0006631">
    <property type="term" value="P:fatty acid metabolic process"/>
    <property type="evidence" value="ECO:0007669"/>
    <property type="project" value="InterPro"/>
</dbReference>
<dbReference type="InterPro" id="IPR036291">
    <property type="entry name" value="NAD(P)-bd_dom_sf"/>
</dbReference>
<dbReference type="InterPro" id="IPR006176">
    <property type="entry name" value="3-OHacyl-CoA_DH_NAD-bd"/>
</dbReference>
<organism evidence="5 6">
    <name type="scientific">Neogobius melanostomus</name>
    <name type="common">round goby</name>
    <dbReference type="NCBI Taxonomy" id="47308"/>
    <lineage>
        <taxon>Eukaryota</taxon>
        <taxon>Metazoa</taxon>
        <taxon>Chordata</taxon>
        <taxon>Craniata</taxon>
        <taxon>Vertebrata</taxon>
        <taxon>Euteleostomi</taxon>
        <taxon>Actinopterygii</taxon>
        <taxon>Neopterygii</taxon>
        <taxon>Teleostei</taxon>
        <taxon>Neoteleostei</taxon>
        <taxon>Acanthomorphata</taxon>
        <taxon>Gobiaria</taxon>
        <taxon>Gobiiformes</taxon>
        <taxon>Gobioidei</taxon>
        <taxon>Gobiidae</taxon>
        <taxon>Benthophilinae</taxon>
        <taxon>Neogobiini</taxon>
        <taxon>Neogobius</taxon>
    </lineage>
</organism>
<dbReference type="InterPro" id="IPR008927">
    <property type="entry name" value="6-PGluconate_DH-like_C_sf"/>
</dbReference>
<dbReference type="SUPFAM" id="SSF48179">
    <property type="entry name" value="6-phosphogluconate dehydrogenase C-terminal domain-like"/>
    <property type="match status" value="1"/>
</dbReference>
<dbReference type="GO" id="GO:0070403">
    <property type="term" value="F:NAD+ binding"/>
    <property type="evidence" value="ECO:0007669"/>
    <property type="project" value="InterPro"/>
</dbReference>
<reference evidence="5" key="1">
    <citation type="submission" date="2025-08" db="UniProtKB">
        <authorList>
            <consortium name="Ensembl"/>
        </authorList>
    </citation>
    <scope>IDENTIFICATION</scope>
</reference>
<dbReference type="InterPro" id="IPR006180">
    <property type="entry name" value="3-OHacyl-CoA_DH_CS"/>
</dbReference>
<evidence type="ECO:0000259" key="3">
    <source>
        <dbReference type="Pfam" id="PF00725"/>
    </source>
</evidence>
<evidence type="ECO:0000313" key="6">
    <source>
        <dbReference type="Proteomes" id="UP000694523"/>
    </source>
</evidence>
<dbReference type="InterPro" id="IPR006108">
    <property type="entry name" value="3HC_DH_C"/>
</dbReference>
<dbReference type="Gene3D" id="1.10.1040.10">
    <property type="entry name" value="N-(1-d-carboxylethyl)-l-norvaline Dehydrogenase, domain 2"/>
    <property type="match status" value="1"/>
</dbReference>
<evidence type="ECO:0000259" key="4">
    <source>
        <dbReference type="Pfam" id="PF02737"/>
    </source>
</evidence>
<dbReference type="InterPro" id="IPR013328">
    <property type="entry name" value="6PGD_dom2"/>
</dbReference>
<dbReference type="Pfam" id="PF02737">
    <property type="entry name" value="3HCDH_N"/>
    <property type="match status" value="1"/>
</dbReference>
<dbReference type="PANTHER" id="PTHR48075">
    <property type="entry name" value="3-HYDROXYACYL-COA DEHYDROGENASE FAMILY PROTEIN"/>
    <property type="match status" value="1"/>
</dbReference>
<accession>A0A8C6TSN6</accession>
<comment type="similarity">
    <text evidence="1">Belongs to the 3-hydroxyacyl-CoA dehydrogenase family.</text>
</comment>
<dbReference type="SUPFAM" id="SSF51735">
    <property type="entry name" value="NAD(P)-binding Rossmann-fold domains"/>
    <property type="match status" value="1"/>
</dbReference>
<feature type="domain" description="3-hydroxyacyl-CoA dehydrogenase C-terminal" evidence="3">
    <location>
        <begin position="186"/>
        <end position="241"/>
    </location>
</feature>
<dbReference type="PANTHER" id="PTHR48075:SF1">
    <property type="entry name" value="LAMBDA-CRYSTALLIN HOMOLOG"/>
    <property type="match status" value="1"/>
</dbReference>
<evidence type="ECO:0000313" key="5">
    <source>
        <dbReference type="Ensembl" id="ENSNMLP00000024462.1"/>
    </source>
</evidence>
<dbReference type="Proteomes" id="UP000694523">
    <property type="component" value="Unplaced"/>
</dbReference>
<evidence type="ECO:0000256" key="1">
    <source>
        <dbReference type="ARBA" id="ARBA00009463"/>
    </source>
</evidence>
<reference evidence="5" key="2">
    <citation type="submission" date="2025-09" db="UniProtKB">
        <authorList>
            <consortium name="Ensembl"/>
        </authorList>
    </citation>
    <scope>IDENTIFICATION</scope>
</reference>
<name>A0A8C6TSN6_9GOBI</name>
<protein>
    <submittedName>
        <fullName evidence="5">Crystallin, lambda 1</fullName>
    </submittedName>
</protein>